<dbReference type="InterPro" id="IPR048466">
    <property type="entry name" value="DNA_pol3_delta-like_C"/>
</dbReference>
<evidence type="ECO:0000313" key="10">
    <source>
        <dbReference type="Proteomes" id="UP000599024"/>
    </source>
</evidence>
<accession>A0A8J6NC24</accession>
<reference evidence="9 10" key="1">
    <citation type="submission" date="2020-08" db="EMBL/GenBank/DDBJ databases">
        <title>Bridging the membrane lipid divide: bacteria of the FCB group superphylum have the potential to synthesize archaeal ether lipids.</title>
        <authorList>
            <person name="Villanueva L."/>
            <person name="Von Meijenfeldt F.A.B."/>
            <person name="Westbye A.B."/>
            <person name="Yadav S."/>
            <person name="Hopmans E.C."/>
            <person name="Dutilh B.E."/>
            <person name="Sinninghe Damste J.S."/>
        </authorList>
    </citation>
    <scope>NUCLEOTIDE SEQUENCE [LARGE SCALE GENOMIC DNA]</scope>
    <source>
        <strain evidence="9">NIOZ-UU81</strain>
    </source>
</reference>
<comment type="similarity">
    <text evidence="6">Belongs to the DNA polymerase HolA subunit family.</text>
</comment>
<keyword evidence="2" id="KW-0808">Transferase</keyword>
<evidence type="ECO:0000256" key="6">
    <source>
        <dbReference type="ARBA" id="ARBA00034754"/>
    </source>
</evidence>
<dbReference type="EC" id="2.7.7.7" evidence="1"/>
<protein>
    <recommendedName>
        <fullName evidence="1">DNA-directed DNA polymerase</fullName>
        <ecNumber evidence="1">2.7.7.7</ecNumber>
    </recommendedName>
</protein>
<dbReference type="InterPro" id="IPR027417">
    <property type="entry name" value="P-loop_NTPase"/>
</dbReference>
<evidence type="ECO:0000313" key="9">
    <source>
        <dbReference type="EMBL" id="MBC8209126.1"/>
    </source>
</evidence>
<dbReference type="GO" id="GO:0003677">
    <property type="term" value="F:DNA binding"/>
    <property type="evidence" value="ECO:0007669"/>
    <property type="project" value="InterPro"/>
</dbReference>
<dbReference type="Pfam" id="PF21694">
    <property type="entry name" value="DNA_pol3_delta_C"/>
    <property type="match status" value="1"/>
</dbReference>
<dbReference type="GO" id="GO:0006261">
    <property type="term" value="P:DNA-templated DNA replication"/>
    <property type="evidence" value="ECO:0007669"/>
    <property type="project" value="TreeGrafter"/>
</dbReference>
<dbReference type="Gene3D" id="3.40.50.300">
    <property type="entry name" value="P-loop containing nucleotide triphosphate hydrolases"/>
    <property type="match status" value="1"/>
</dbReference>
<dbReference type="NCBIfam" id="TIGR01128">
    <property type="entry name" value="holA"/>
    <property type="match status" value="1"/>
</dbReference>
<evidence type="ECO:0000259" key="8">
    <source>
        <dbReference type="Pfam" id="PF21694"/>
    </source>
</evidence>
<gene>
    <name evidence="9" type="ORF">H8E79_08175</name>
</gene>
<dbReference type="Gene3D" id="1.10.8.60">
    <property type="match status" value="1"/>
</dbReference>
<evidence type="ECO:0000256" key="1">
    <source>
        <dbReference type="ARBA" id="ARBA00012417"/>
    </source>
</evidence>
<keyword evidence="4" id="KW-0235">DNA replication</keyword>
<evidence type="ECO:0000256" key="4">
    <source>
        <dbReference type="ARBA" id="ARBA00022705"/>
    </source>
</evidence>
<dbReference type="PANTHER" id="PTHR34388">
    <property type="entry name" value="DNA POLYMERASE III SUBUNIT DELTA"/>
    <property type="match status" value="1"/>
</dbReference>
<proteinExistence type="inferred from homology"/>
<evidence type="ECO:0000256" key="2">
    <source>
        <dbReference type="ARBA" id="ARBA00022679"/>
    </source>
</evidence>
<comment type="caution">
    <text evidence="9">The sequence shown here is derived from an EMBL/GenBank/DDBJ whole genome shotgun (WGS) entry which is preliminary data.</text>
</comment>
<dbReference type="Proteomes" id="UP000599024">
    <property type="component" value="Unassembled WGS sequence"/>
</dbReference>
<dbReference type="InterPro" id="IPR005790">
    <property type="entry name" value="DNA_polIII_delta"/>
</dbReference>
<dbReference type="AlphaFoldDB" id="A0A8J6NC24"/>
<organism evidence="9 10">
    <name type="scientific">Candidatus Desulfatifera sulfidica</name>
    <dbReference type="NCBI Taxonomy" id="2841691"/>
    <lineage>
        <taxon>Bacteria</taxon>
        <taxon>Pseudomonadati</taxon>
        <taxon>Thermodesulfobacteriota</taxon>
        <taxon>Desulfobulbia</taxon>
        <taxon>Desulfobulbales</taxon>
        <taxon>Desulfobulbaceae</taxon>
        <taxon>Candidatus Desulfatifera</taxon>
    </lineage>
</organism>
<dbReference type="Gene3D" id="1.20.272.10">
    <property type="match status" value="1"/>
</dbReference>
<dbReference type="GO" id="GO:0009360">
    <property type="term" value="C:DNA polymerase III complex"/>
    <property type="evidence" value="ECO:0007669"/>
    <property type="project" value="TreeGrafter"/>
</dbReference>
<dbReference type="GO" id="GO:0003887">
    <property type="term" value="F:DNA-directed DNA polymerase activity"/>
    <property type="evidence" value="ECO:0007669"/>
    <property type="project" value="UniProtKB-KW"/>
</dbReference>
<dbReference type="InterPro" id="IPR008921">
    <property type="entry name" value="DNA_pol3_clamp-load_cplx_C"/>
</dbReference>
<evidence type="ECO:0000256" key="7">
    <source>
        <dbReference type="ARBA" id="ARBA00049244"/>
    </source>
</evidence>
<dbReference type="EMBL" id="JACNLK010000077">
    <property type="protein sequence ID" value="MBC8209126.1"/>
    <property type="molecule type" value="Genomic_DNA"/>
</dbReference>
<evidence type="ECO:0000256" key="5">
    <source>
        <dbReference type="ARBA" id="ARBA00022932"/>
    </source>
</evidence>
<keyword evidence="3" id="KW-0548">Nucleotidyltransferase</keyword>
<sequence>MTIIKRNELKAGLVELAREGGPQLFLFFGERYLCREAAEQLEAELIRQQGGLVHAVDGDQEDPLRTLGSLMTYSLLPGAQVYRVTDSRLFQSRVKTGDLWNKAEKAQAEGRSGPAQRQLLRLVEVAGFDSQDRLGGLTSSLWKEIFGFAKPAGDLAWADELLADAGPQQVKGGDQATLNDRYLAAFEQGWPTQNILLLISEQVDKRLQLFKGLKKHGLVVDCSVAQGAGAAARRDQDAVLQEMVARTLSFHRKKMASPVLDQLLERVGFHPEAVVMEVEKLALSVEERPQITAEDLDNMIGRTREDALYELTEVFGRGQLDRTLTICHRLLDNGIHALAILATMRNFLRRLLIIRTLQLQPVPRWQSRMQARQFQDQYLPILKEQGEWADLLKGHPYALFMSFSKAEKFSCTQLKGWLARLLSAEYQLKGGPFDQKLVLDELFVALLATGQD</sequence>
<dbReference type="SUPFAM" id="SSF48019">
    <property type="entry name" value="post-AAA+ oligomerization domain-like"/>
    <property type="match status" value="1"/>
</dbReference>
<feature type="domain" description="DNA polymerase III delta subunit-like C-terminal" evidence="8">
    <location>
        <begin position="305"/>
        <end position="444"/>
    </location>
</feature>
<name>A0A8J6NC24_9BACT</name>
<dbReference type="PANTHER" id="PTHR34388:SF1">
    <property type="entry name" value="DNA POLYMERASE III SUBUNIT DELTA"/>
    <property type="match status" value="1"/>
</dbReference>
<evidence type="ECO:0000256" key="3">
    <source>
        <dbReference type="ARBA" id="ARBA00022695"/>
    </source>
</evidence>
<keyword evidence="5" id="KW-0239">DNA-directed DNA polymerase</keyword>
<comment type="catalytic activity">
    <reaction evidence="7">
        <text>DNA(n) + a 2'-deoxyribonucleoside 5'-triphosphate = DNA(n+1) + diphosphate</text>
        <dbReference type="Rhea" id="RHEA:22508"/>
        <dbReference type="Rhea" id="RHEA-COMP:17339"/>
        <dbReference type="Rhea" id="RHEA-COMP:17340"/>
        <dbReference type="ChEBI" id="CHEBI:33019"/>
        <dbReference type="ChEBI" id="CHEBI:61560"/>
        <dbReference type="ChEBI" id="CHEBI:173112"/>
        <dbReference type="EC" id="2.7.7.7"/>
    </reaction>
</comment>